<name>A0ABQ6MVE1_9STRA</name>
<sequence>YARTSGVDSLIAAMARIAVKHQKTVGDVAINYCVCKGVIPIVGVRDGAQAEKAVKNGQWRMTAAEVRELERVKGGVTPFNGAGAKIADGKFVGYGVERWSME</sequence>
<organism evidence="1 2">
    <name type="scientific">Tetraparma gracilis</name>
    <dbReference type="NCBI Taxonomy" id="2962635"/>
    <lineage>
        <taxon>Eukaryota</taxon>
        <taxon>Sar</taxon>
        <taxon>Stramenopiles</taxon>
        <taxon>Ochrophyta</taxon>
        <taxon>Bolidophyceae</taxon>
        <taxon>Parmales</taxon>
        <taxon>Triparmaceae</taxon>
        <taxon>Tetraparma</taxon>
    </lineage>
</organism>
<protein>
    <recommendedName>
        <fullName evidence="3">Aldo/keto reductase</fullName>
    </recommendedName>
</protein>
<reference evidence="1 2" key="1">
    <citation type="journal article" date="2023" name="Commun. Biol.">
        <title>Genome analysis of Parmales, the sister group of diatoms, reveals the evolutionary specialization of diatoms from phago-mixotrophs to photoautotrophs.</title>
        <authorList>
            <person name="Ban H."/>
            <person name="Sato S."/>
            <person name="Yoshikawa S."/>
            <person name="Yamada K."/>
            <person name="Nakamura Y."/>
            <person name="Ichinomiya M."/>
            <person name="Sato N."/>
            <person name="Blanc-Mathieu R."/>
            <person name="Endo H."/>
            <person name="Kuwata A."/>
            <person name="Ogata H."/>
        </authorList>
    </citation>
    <scope>NUCLEOTIDE SEQUENCE [LARGE SCALE GENOMIC DNA]</scope>
</reference>
<evidence type="ECO:0000313" key="1">
    <source>
        <dbReference type="EMBL" id="GMI33285.1"/>
    </source>
</evidence>
<keyword evidence="2" id="KW-1185">Reference proteome</keyword>
<evidence type="ECO:0000313" key="2">
    <source>
        <dbReference type="Proteomes" id="UP001165060"/>
    </source>
</evidence>
<accession>A0ABQ6MVE1</accession>
<gene>
    <name evidence="1" type="ORF">TeGR_g11054</name>
</gene>
<dbReference type="Gene3D" id="3.20.20.100">
    <property type="entry name" value="NADP-dependent oxidoreductase domain"/>
    <property type="match status" value="1"/>
</dbReference>
<dbReference type="SUPFAM" id="SSF51430">
    <property type="entry name" value="NAD(P)-linked oxidoreductase"/>
    <property type="match status" value="1"/>
</dbReference>
<dbReference type="Proteomes" id="UP001165060">
    <property type="component" value="Unassembled WGS sequence"/>
</dbReference>
<evidence type="ECO:0008006" key="3">
    <source>
        <dbReference type="Google" id="ProtNLM"/>
    </source>
</evidence>
<proteinExistence type="predicted"/>
<feature type="non-terminal residue" evidence="1">
    <location>
        <position position="1"/>
    </location>
</feature>
<comment type="caution">
    <text evidence="1">The sequence shown here is derived from an EMBL/GenBank/DDBJ whole genome shotgun (WGS) entry which is preliminary data.</text>
</comment>
<dbReference type="EMBL" id="BRYB01001769">
    <property type="protein sequence ID" value="GMI33285.1"/>
    <property type="molecule type" value="Genomic_DNA"/>
</dbReference>
<dbReference type="InterPro" id="IPR036812">
    <property type="entry name" value="NAD(P)_OxRdtase_dom_sf"/>
</dbReference>